<protein>
    <submittedName>
        <fullName evidence="1">Uncharacterized protein</fullName>
    </submittedName>
</protein>
<comment type="caution">
    <text evidence="1">The sequence shown here is derived from an EMBL/GenBank/DDBJ whole genome shotgun (WGS) entry which is preliminary data.</text>
</comment>
<dbReference type="EMBL" id="BMAV01006029">
    <property type="protein sequence ID" value="GFY47604.1"/>
    <property type="molecule type" value="Genomic_DNA"/>
</dbReference>
<accession>A0A8X6X6A7</accession>
<keyword evidence="2" id="KW-1185">Reference proteome</keyword>
<organism evidence="1 2">
    <name type="scientific">Trichonephila inaurata madagascariensis</name>
    <dbReference type="NCBI Taxonomy" id="2747483"/>
    <lineage>
        <taxon>Eukaryota</taxon>
        <taxon>Metazoa</taxon>
        <taxon>Ecdysozoa</taxon>
        <taxon>Arthropoda</taxon>
        <taxon>Chelicerata</taxon>
        <taxon>Arachnida</taxon>
        <taxon>Araneae</taxon>
        <taxon>Araneomorphae</taxon>
        <taxon>Entelegynae</taxon>
        <taxon>Araneoidea</taxon>
        <taxon>Nephilidae</taxon>
        <taxon>Trichonephila</taxon>
        <taxon>Trichonephila inaurata</taxon>
    </lineage>
</organism>
<evidence type="ECO:0000313" key="2">
    <source>
        <dbReference type="Proteomes" id="UP000886998"/>
    </source>
</evidence>
<gene>
    <name evidence="1" type="ORF">TNIN_11161</name>
</gene>
<dbReference type="Proteomes" id="UP000886998">
    <property type="component" value="Unassembled WGS sequence"/>
</dbReference>
<evidence type="ECO:0000313" key="1">
    <source>
        <dbReference type="EMBL" id="GFY47604.1"/>
    </source>
</evidence>
<name>A0A8X6X6A7_9ARAC</name>
<reference evidence="1" key="1">
    <citation type="submission" date="2020-08" db="EMBL/GenBank/DDBJ databases">
        <title>Multicomponent nature underlies the extraordinary mechanical properties of spider dragline silk.</title>
        <authorList>
            <person name="Kono N."/>
            <person name="Nakamura H."/>
            <person name="Mori M."/>
            <person name="Yoshida Y."/>
            <person name="Ohtoshi R."/>
            <person name="Malay A.D."/>
            <person name="Moran D.A.P."/>
            <person name="Tomita M."/>
            <person name="Numata K."/>
            <person name="Arakawa K."/>
        </authorList>
    </citation>
    <scope>NUCLEOTIDE SEQUENCE</scope>
</reference>
<proteinExistence type="predicted"/>
<sequence length="84" mass="9054">MKLHGSAQDDGSAGAGFCYENLFEGFLTAGLGATNFDAKIEAMRQAICHLTITYLFCRRAVFLVDSQSARSLLSASYTSGCQTF</sequence>
<dbReference type="AlphaFoldDB" id="A0A8X6X6A7"/>